<organism evidence="1 2">
    <name type="scientific">Paraglomus brasilianum</name>
    <dbReference type="NCBI Taxonomy" id="144538"/>
    <lineage>
        <taxon>Eukaryota</taxon>
        <taxon>Fungi</taxon>
        <taxon>Fungi incertae sedis</taxon>
        <taxon>Mucoromycota</taxon>
        <taxon>Glomeromycotina</taxon>
        <taxon>Glomeromycetes</taxon>
        <taxon>Paraglomerales</taxon>
        <taxon>Paraglomeraceae</taxon>
        <taxon>Paraglomus</taxon>
    </lineage>
</organism>
<evidence type="ECO:0000313" key="1">
    <source>
        <dbReference type="EMBL" id="CAG8491220.1"/>
    </source>
</evidence>
<comment type="caution">
    <text evidence="1">The sequence shown here is derived from an EMBL/GenBank/DDBJ whole genome shotgun (WGS) entry which is preliminary data.</text>
</comment>
<gene>
    <name evidence="1" type="ORF">PBRASI_LOCUS2118</name>
</gene>
<name>A0A9N8WNF0_9GLOM</name>
<evidence type="ECO:0000313" key="2">
    <source>
        <dbReference type="Proteomes" id="UP000789739"/>
    </source>
</evidence>
<dbReference type="EMBL" id="CAJVPI010000157">
    <property type="protein sequence ID" value="CAG8491220.1"/>
    <property type="molecule type" value="Genomic_DNA"/>
</dbReference>
<proteinExistence type="predicted"/>
<protein>
    <submittedName>
        <fullName evidence="1">10068_t:CDS:1</fullName>
    </submittedName>
</protein>
<reference evidence="1" key="1">
    <citation type="submission" date="2021-06" db="EMBL/GenBank/DDBJ databases">
        <authorList>
            <person name="Kallberg Y."/>
            <person name="Tangrot J."/>
            <person name="Rosling A."/>
        </authorList>
    </citation>
    <scope>NUCLEOTIDE SEQUENCE</scope>
    <source>
        <strain evidence="1">BR232B</strain>
    </source>
</reference>
<sequence>MAALKEENDPNIDIQSALQGVRADEMDGGVVDVFGNNSLPKKHIHAIVPKRTAFIWAVNVDESTIVNWSDIENIHEVITTDYDAEKSFMKNDSDLRNELKSMTTKETRRFAISYVCSKSTLGIS</sequence>
<dbReference type="AlphaFoldDB" id="A0A9N8WNF0"/>
<accession>A0A9N8WNF0</accession>
<dbReference type="Proteomes" id="UP000789739">
    <property type="component" value="Unassembled WGS sequence"/>
</dbReference>
<keyword evidence="2" id="KW-1185">Reference proteome</keyword>